<protein>
    <recommendedName>
        <fullName evidence="2">ABC1 atypical kinase-like domain-containing protein</fullName>
    </recommendedName>
</protein>
<accession>C5KT16</accession>
<dbReference type="CDD" id="cd05121">
    <property type="entry name" value="ABC1_ADCK3-like"/>
    <property type="match status" value="1"/>
</dbReference>
<dbReference type="InterPro" id="IPR051130">
    <property type="entry name" value="Mito_struct-func_regulator"/>
</dbReference>
<keyword evidence="1" id="KW-0812">Transmembrane</keyword>
<dbReference type="PROSITE" id="PS51257">
    <property type="entry name" value="PROKAR_LIPOPROTEIN"/>
    <property type="match status" value="1"/>
</dbReference>
<dbReference type="Proteomes" id="UP000007800">
    <property type="component" value="Unassembled WGS sequence"/>
</dbReference>
<dbReference type="GeneID" id="9057566"/>
<dbReference type="EMBL" id="GG676168">
    <property type="protein sequence ID" value="EER12366.1"/>
    <property type="molecule type" value="Genomic_DNA"/>
</dbReference>
<dbReference type="PANTHER" id="PTHR43173">
    <property type="entry name" value="ABC1 FAMILY PROTEIN"/>
    <property type="match status" value="1"/>
</dbReference>
<evidence type="ECO:0000313" key="4">
    <source>
        <dbReference type="Proteomes" id="UP000007800"/>
    </source>
</evidence>
<keyword evidence="1" id="KW-0472">Membrane</keyword>
<proteinExistence type="predicted"/>
<dbReference type="InParanoid" id="C5KT16"/>
<dbReference type="AlphaFoldDB" id="C5KT16"/>
<sequence>MPIPVWRTFKRVSLASTATLGCGLVAFYIYDPGFRRGVEFWRRVSPIATQYFIYTLRGLDLDPLHQRYSTRARRICEELGGLYIKMGQVLSVRPELLPEAYCTEFAKLQDTAPPVSFEEIIKPTLERSLGLPIDRLFVRVNPIPLGSASIGQAHAATLVDGREVVLKIQYPDVRRQFEVDLRCLSVLANWALPALSQIMEEFRTQFLTELDYHNEARNITEVRREVLETTDQWRHLVNLPEVIPEYTTDKVLCMTFVPGEKLETVIRKDWQRRGVDIGPDFREWLRQQQRQGRQQVGTSLGWVSYLPDWTYRAGLWVWRLSSPPATDMSRFIHTAIRVHGYELFSCSLFNGDPHPGNLLVDLGSGKVGLIDYGQCKRLDNDTRLKLAKLVVAVADGCPEEEARAMLDAGIRSSRKDVRHLSTMARLLFGRIELHMLDPQFHIELHKSDRLETLPGESLMGYRVAMLLRGLALATRHSVSVAELWRDEAQKCIDRQGRALF</sequence>
<dbReference type="PANTHER" id="PTHR43173:SF34">
    <property type="entry name" value="ABC1 ATYPICAL KINASE-LIKE DOMAIN-CONTAINING PROTEIN"/>
    <property type="match status" value="1"/>
</dbReference>
<evidence type="ECO:0000313" key="3">
    <source>
        <dbReference type="EMBL" id="EER12366.1"/>
    </source>
</evidence>
<dbReference type="RefSeq" id="XP_002780571.1">
    <property type="nucleotide sequence ID" value="XM_002780525.1"/>
</dbReference>
<name>C5KT16_PERM5</name>
<dbReference type="InterPro" id="IPR011009">
    <property type="entry name" value="Kinase-like_dom_sf"/>
</dbReference>
<feature type="transmembrane region" description="Helical" evidence="1">
    <location>
        <begin position="12"/>
        <end position="30"/>
    </location>
</feature>
<evidence type="ECO:0000256" key="1">
    <source>
        <dbReference type="SAM" id="Phobius"/>
    </source>
</evidence>
<dbReference type="Pfam" id="PF03109">
    <property type="entry name" value="ABC1"/>
    <property type="match status" value="2"/>
</dbReference>
<dbReference type="SUPFAM" id="SSF56112">
    <property type="entry name" value="Protein kinase-like (PK-like)"/>
    <property type="match status" value="1"/>
</dbReference>
<dbReference type="InterPro" id="IPR004147">
    <property type="entry name" value="ABC1_dom"/>
</dbReference>
<feature type="domain" description="ABC1 atypical kinase-like" evidence="2">
    <location>
        <begin position="329"/>
        <end position="395"/>
    </location>
</feature>
<dbReference type="OrthoDB" id="427480at2759"/>
<reference evidence="3 4" key="1">
    <citation type="submission" date="2008-07" db="EMBL/GenBank/DDBJ databases">
        <authorList>
            <person name="El-Sayed N."/>
            <person name="Caler E."/>
            <person name="Inman J."/>
            <person name="Amedeo P."/>
            <person name="Hass B."/>
            <person name="Wortman J."/>
        </authorList>
    </citation>
    <scope>NUCLEOTIDE SEQUENCE [LARGE SCALE GENOMIC DNA]</scope>
    <source>
        <strain evidence="4">ATCC 50983 / TXsc</strain>
    </source>
</reference>
<organism evidence="4">
    <name type="scientific">Perkinsus marinus (strain ATCC 50983 / TXsc)</name>
    <dbReference type="NCBI Taxonomy" id="423536"/>
    <lineage>
        <taxon>Eukaryota</taxon>
        <taxon>Sar</taxon>
        <taxon>Alveolata</taxon>
        <taxon>Perkinsozoa</taxon>
        <taxon>Perkinsea</taxon>
        <taxon>Perkinsida</taxon>
        <taxon>Perkinsidae</taxon>
        <taxon>Perkinsus</taxon>
    </lineage>
</organism>
<keyword evidence="1" id="KW-1133">Transmembrane helix</keyword>
<dbReference type="OMA" id="NPVCAYK"/>
<gene>
    <name evidence="3" type="ORF">Pmar_PMAR001165</name>
</gene>
<feature type="domain" description="ABC1 atypical kinase-like" evidence="2">
    <location>
        <begin position="107"/>
        <end position="265"/>
    </location>
</feature>
<keyword evidence="4" id="KW-1185">Reference proteome</keyword>
<evidence type="ECO:0000259" key="2">
    <source>
        <dbReference type="Pfam" id="PF03109"/>
    </source>
</evidence>